<evidence type="ECO:0000313" key="2">
    <source>
        <dbReference type="EMBL" id="TVZ07072.1"/>
    </source>
</evidence>
<dbReference type="RefSeq" id="WP_145851827.1">
    <property type="nucleotide sequence ID" value="NZ_RPFW01000001.1"/>
</dbReference>
<dbReference type="OrthoDB" id="3218510at2"/>
<reference evidence="2 3" key="1">
    <citation type="submission" date="2018-11" db="EMBL/GenBank/DDBJ databases">
        <title>Trebonia kvetii gen.nov., sp.nov., a novel acidophilic actinobacterium, and proposal of the new actinobacterial family Treboniaceae fam. nov.</title>
        <authorList>
            <person name="Rapoport D."/>
            <person name="Sagova-Mareckova M."/>
            <person name="Sedlacek I."/>
            <person name="Provaznik J."/>
            <person name="Kralova S."/>
            <person name="Pavlinic D."/>
            <person name="Benes V."/>
            <person name="Kopecky J."/>
        </authorList>
    </citation>
    <scope>NUCLEOTIDE SEQUENCE [LARGE SCALE GENOMIC DNA]</scope>
    <source>
        <strain evidence="2 3">15Tr583</strain>
    </source>
</reference>
<evidence type="ECO:0000313" key="3">
    <source>
        <dbReference type="Proteomes" id="UP000460272"/>
    </source>
</evidence>
<proteinExistence type="predicted"/>
<dbReference type="Pfam" id="PF20060">
    <property type="entry name" value="DUF6459"/>
    <property type="match status" value="1"/>
</dbReference>
<feature type="region of interest" description="Disordered" evidence="1">
    <location>
        <begin position="29"/>
        <end position="58"/>
    </location>
</feature>
<dbReference type="Proteomes" id="UP000460272">
    <property type="component" value="Unassembled WGS sequence"/>
</dbReference>
<accession>A0A6P2C6K4</accession>
<organism evidence="2 3">
    <name type="scientific">Trebonia kvetii</name>
    <dbReference type="NCBI Taxonomy" id="2480626"/>
    <lineage>
        <taxon>Bacteria</taxon>
        <taxon>Bacillati</taxon>
        <taxon>Actinomycetota</taxon>
        <taxon>Actinomycetes</taxon>
        <taxon>Streptosporangiales</taxon>
        <taxon>Treboniaceae</taxon>
        <taxon>Trebonia</taxon>
    </lineage>
</organism>
<dbReference type="EMBL" id="RPFW01000001">
    <property type="protein sequence ID" value="TVZ07072.1"/>
    <property type="molecule type" value="Genomic_DNA"/>
</dbReference>
<keyword evidence="3" id="KW-1185">Reference proteome</keyword>
<sequence>MLGEQVLAPAAPPDQELAALQPVEVPSDWSPDYVAGPGLSPCSPPPRGDAGRSAPAAQCQPAPHQFALLIVETLAGARPARQLAPLLSKRASIHLHRLFPLFTASRRPRIRRVLTSTPAAGVVEMTLIVETGPRTRALAVRLERAAQAATARRDAPATRWLCTAIEAA</sequence>
<protein>
    <submittedName>
        <fullName evidence="2">Uncharacterized protein</fullName>
    </submittedName>
</protein>
<name>A0A6P2C6K4_9ACTN</name>
<gene>
    <name evidence="2" type="ORF">EAS64_07055</name>
</gene>
<evidence type="ECO:0000256" key="1">
    <source>
        <dbReference type="SAM" id="MobiDB-lite"/>
    </source>
</evidence>
<comment type="caution">
    <text evidence="2">The sequence shown here is derived from an EMBL/GenBank/DDBJ whole genome shotgun (WGS) entry which is preliminary data.</text>
</comment>
<dbReference type="InterPro" id="IPR045596">
    <property type="entry name" value="DUF6459"/>
</dbReference>
<dbReference type="AlphaFoldDB" id="A0A6P2C6K4"/>